<proteinExistence type="predicted"/>
<keyword evidence="2" id="KW-1185">Reference proteome</keyword>
<name>G4TZD7_SERID</name>
<dbReference type="EMBL" id="CAFZ01000913">
    <property type="protein sequence ID" value="CCA76680.1"/>
    <property type="molecule type" value="Genomic_DNA"/>
</dbReference>
<sequence>MLASRKEYQPTVRWKQRY</sequence>
<evidence type="ECO:0000313" key="1">
    <source>
        <dbReference type="EMBL" id="CCA76680.1"/>
    </source>
</evidence>
<reference evidence="1 2" key="1">
    <citation type="journal article" date="2011" name="PLoS Pathog.">
        <title>Endophytic Life Strategies Decoded by Genome and Transcriptome Analyses of the Mutualistic Root Symbiont Piriformospora indica.</title>
        <authorList>
            <person name="Zuccaro A."/>
            <person name="Lahrmann U."/>
            <person name="Guldener U."/>
            <person name="Langen G."/>
            <person name="Pfiffi S."/>
            <person name="Biedenkopf D."/>
            <person name="Wong P."/>
            <person name="Samans B."/>
            <person name="Grimm C."/>
            <person name="Basiewicz M."/>
            <person name="Murat C."/>
            <person name="Martin F."/>
            <person name="Kogel K.H."/>
        </authorList>
    </citation>
    <scope>NUCLEOTIDE SEQUENCE [LARGE SCALE GENOMIC DNA]</scope>
    <source>
        <strain evidence="1 2">DSM 11827</strain>
    </source>
</reference>
<evidence type="ECO:0000313" key="2">
    <source>
        <dbReference type="Proteomes" id="UP000007148"/>
    </source>
</evidence>
<dbReference type="HOGENOM" id="CLU_3431001_0_0_1"/>
<gene>
    <name evidence="1" type="ORF">PIIN_10669</name>
</gene>
<organism evidence="1 2">
    <name type="scientific">Serendipita indica (strain DSM 11827)</name>
    <name type="common">Root endophyte fungus</name>
    <name type="synonym">Piriformospora indica</name>
    <dbReference type="NCBI Taxonomy" id="1109443"/>
    <lineage>
        <taxon>Eukaryota</taxon>
        <taxon>Fungi</taxon>
        <taxon>Dikarya</taxon>
        <taxon>Basidiomycota</taxon>
        <taxon>Agaricomycotina</taxon>
        <taxon>Agaricomycetes</taxon>
        <taxon>Sebacinales</taxon>
        <taxon>Serendipitaceae</taxon>
        <taxon>Serendipita</taxon>
    </lineage>
</organism>
<dbReference type="AlphaFoldDB" id="G4TZD7"/>
<dbReference type="Proteomes" id="UP000007148">
    <property type="component" value="Unassembled WGS sequence"/>
</dbReference>
<protein>
    <submittedName>
        <fullName evidence="1">Uncharacterized protein</fullName>
    </submittedName>
</protein>
<dbReference type="InParanoid" id="G4TZD7"/>
<comment type="caution">
    <text evidence="1">The sequence shown here is derived from an EMBL/GenBank/DDBJ whole genome shotgun (WGS) entry which is preliminary data.</text>
</comment>
<accession>G4TZD7</accession>